<dbReference type="AlphaFoldDB" id="A0A0A1SP75"/>
<keyword evidence="3" id="KW-1185">Reference proteome</keyword>
<protein>
    <submittedName>
        <fullName evidence="2">Uncharacterized protein</fullName>
    </submittedName>
</protein>
<feature type="transmembrane region" description="Helical" evidence="1">
    <location>
        <begin position="77"/>
        <end position="96"/>
    </location>
</feature>
<name>A0A0A1SP75_9HYPO</name>
<evidence type="ECO:0000313" key="3">
    <source>
        <dbReference type="Proteomes" id="UP000039046"/>
    </source>
</evidence>
<evidence type="ECO:0000256" key="1">
    <source>
        <dbReference type="SAM" id="Phobius"/>
    </source>
</evidence>
<gene>
    <name evidence="2" type="ORF">VHEMI00010</name>
</gene>
<proteinExistence type="predicted"/>
<sequence>MRRCYILPYNFCATYMRVTWVRTSPSSSSIRTMSSMTRYVLGFQSIPVMIAGIQAIFFRNAATAPGQVLEAVPQTGLHIFGLSSLTLGLIQLVLALRAPPSTQRDVLYAMAPTKALATYLMWSDGHVGVATWEAISGIVYCIL</sequence>
<keyword evidence="1" id="KW-1133">Transmembrane helix</keyword>
<reference evidence="2 3" key="1">
    <citation type="journal article" date="2015" name="Genome Announc.">
        <title>Draft Genome Sequence and Gene Annotation of the Entomopathogenic Fungus Verticillium hemipterigenum.</title>
        <authorList>
            <person name="Horn F."/>
            <person name="Habel A."/>
            <person name="Scharf D.H."/>
            <person name="Dworschak J."/>
            <person name="Brakhage A.A."/>
            <person name="Guthke R."/>
            <person name="Hertweck C."/>
            <person name="Linde J."/>
        </authorList>
    </citation>
    <scope>NUCLEOTIDE SEQUENCE [LARGE SCALE GENOMIC DNA]</scope>
</reference>
<dbReference type="Proteomes" id="UP000039046">
    <property type="component" value="Unassembled WGS sequence"/>
</dbReference>
<feature type="transmembrane region" description="Helical" evidence="1">
    <location>
        <begin position="39"/>
        <end position="57"/>
    </location>
</feature>
<organism evidence="2 3">
    <name type="scientific">[Torrubiella] hemipterigena</name>
    <dbReference type="NCBI Taxonomy" id="1531966"/>
    <lineage>
        <taxon>Eukaryota</taxon>
        <taxon>Fungi</taxon>
        <taxon>Dikarya</taxon>
        <taxon>Ascomycota</taxon>
        <taxon>Pezizomycotina</taxon>
        <taxon>Sordariomycetes</taxon>
        <taxon>Hypocreomycetidae</taxon>
        <taxon>Hypocreales</taxon>
        <taxon>Clavicipitaceae</taxon>
        <taxon>Clavicipitaceae incertae sedis</taxon>
        <taxon>'Torrubiella' clade</taxon>
    </lineage>
</organism>
<dbReference type="HOGENOM" id="CLU_1807574_0_0_1"/>
<dbReference type="EMBL" id="CDHN01000001">
    <property type="protein sequence ID" value="CEJ79791.1"/>
    <property type="molecule type" value="Genomic_DNA"/>
</dbReference>
<keyword evidence="1" id="KW-0812">Transmembrane</keyword>
<keyword evidence="1" id="KW-0472">Membrane</keyword>
<evidence type="ECO:0000313" key="2">
    <source>
        <dbReference type="EMBL" id="CEJ79791.1"/>
    </source>
</evidence>
<dbReference type="OrthoDB" id="10538711at2759"/>
<accession>A0A0A1SP75</accession>